<protein>
    <submittedName>
        <fullName evidence="3">Uncharacterized protein</fullName>
    </submittedName>
</protein>
<comment type="caution">
    <text evidence="3">The sequence shown here is derived from an EMBL/GenBank/DDBJ whole genome shotgun (WGS) entry which is preliminary data.</text>
</comment>
<keyword evidence="2" id="KW-0732">Signal</keyword>
<evidence type="ECO:0000313" key="4">
    <source>
        <dbReference type="Proteomes" id="UP000198287"/>
    </source>
</evidence>
<name>A0A226E9V9_FOLCA</name>
<evidence type="ECO:0000313" key="3">
    <source>
        <dbReference type="EMBL" id="OXA54305.1"/>
    </source>
</evidence>
<keyword evidence="1" id="KW-1133">Transmembrane helix</keyword>
<accession>A0A226E9V9</accession>
<dbReference type="EMBL" id="LNIX01000005">
    <property type="protein sequence ID" value="OXA54305.1"/>
    <property type="molecule type" value="Genomic_DNA"/>
</dbReference>
<feature type="transmembrane region" description="Helical" evidence="1">
    <location>
        <begin position="264"/>
        <end position="289"/>
    </location>
</feature>
<keyword evidence="4" id="KW-1185">Reference proteome</keyword>
<feature type="chain" id="PRO_5012623954" evidence="2">
    <location>
        <begin position="25"/>
        <end position="307"/>
    </location>
</feature>
<keyword evidence="1" id="KW-0472">Membrane</keyword>
<keyword evidence="1" id="KW-0812">Transmembrane</keyword>
<evidence type="ECO:0000256" key="1">
    <source>
        <dbReference type="SAM" id="Phobius"/>
    </source>
</evidence>
<sequence length="307" mass="33677">MKLVKFSIITVFMHLSTLIGGSVAVQNSITIYNSTDQQGANVTFTDKIDDLSPWRSFLDTAQSYCATGLDAIQSTQFPSQFWFENKCGNYLRFHLGNSIRFPGLSDTDSGSTISLYNGTHLSPWSGFEKVVTAISDPSVGFTPTWVIVMGLSNWTLYSSENFQGEATCIFEKDGGARGWYELDTRGLQANNKAIFIIMLLGVSMAEGLQWGRLLKKGAEILITGGVVAGVDASLDKSDNKQYSEHMQPIAQPPLMPGMHEDKTIGFVLMTAGSVMMGVAVLGCMITYICKQCNRRPINRTEIELSTV</sequence>
<dbReference type="OrthoDB" id="8247952at2759"/>
<proteinExistence type="predicted"/>
<evidence type="ECO:0000256" key="2">
    <source>
        <dbReference type="SAM" id="SignalP"/>
    </source>
</evidence>
<dbReference type="Proteomes" id="UP000198287">
    <property type="component" value="Unassembled WGS sequence"/>
</dbReference>
<feature type="signal peptide" evidence="2">
    <location>
        <begin position="1"/>
        <end position="24"/>
    </location>
</feature>
<organism evidence="3 4">
    <name type="scientific">Folsomia candida</name>
    <name type="common">Springtail</name>
    <dbReference type="NCBI Taxonomy" id="158441"/>
    <lineage>
        <taxon>Eukaryota</taxon>
        <taxon>Metazoa</taxon>
        <taxon>Ecdysozoa</taxon>
        <taxon>Arthropoda</taxon>
        <taxon>Hexapoda</taxon>
        <taxon>Collembola</taxon>
        <taxon>Entomobryomorpha</taxon>
        <taxon>Isotomoidea</taxon>
        <taxon>Isotomidae</taxon>
        <taxon>Proisotominae</taxon>
        <taxon>Folsomia</taxon>
    </lineage>
</organism>
<reference evidence="3 4" key="1">
    <citation type="submission" date="2015-12" db="EMBL/GenBank/DDBJ databases">
        <title>The genome of Folsomia candida.</title>
        <authorList>
            <person name="Faddeeva A."/>
            <person name="Derks M.F."/>
            <person name="Anvar Y."/>
            <person name="Smit S."/>
            <person name="Van Straalen N."/>
            <person name="Roelofs D."/>
        </authorList>
    </citation>
    <scope>NUCLEOTIDE SEQUENCE [LARGE SCALE GENOMIC DNA]</scope>
    <source>
        <strain evidence="3 4">VU population</strain>
        <tissue evidence="3">Whole body</tissue>
    </source>
</reference>
<dbReference type="AlphaFoldDB" id="A0A226E9V9"/>
<gene>
    <name evidence="3" type="ORF">Fcan01_11275</name>
</gene>